<proteinExistence type="predicted"/>
<dbReference type="Proteomes" id="UP000664417">
    <property type="component" value="Unassembled WGS sequence"/>
</dbReference>
<dbReference type="RefSeq" id="WP_207860734.1">
    <property type="nucleotide sequence ID" value="NZ_JAFREP010000019.1"/>
</dbReference>
<accession>A0A8J7Q5H2</accession>
<protein>
    <submittedName>
        <fullName evidence="1">Uncharacterized protein</fullName>
    </submittedName>
</protein>
<comment type="caution">
    <text evidence="1">The sequence shown here is derived from an EMBL/GenBank/DDBJ whole genome shotgun (WGS) entry which is preliminary data.</text>
</comment>
<organism evidence="1 2">
    <name type="scientific">Acanthopleuribacter pedis</name>
    <dbReference type="NCBI Taxonomy" id="442870"/>
    <lineage>
        <taxon>Bacteria</taxon>
        <taxon>Pseudomonadati</taxon>
        <taxon>Acidobacteriota</taxon>
        <taxon>Holophagae</taxon>
        <taxon>Acanthopleuribacterales</taxon>
        <taxon>Acanthopleuribacteraceae</taxon>
        <taxon>Acanthopleuribacter</taxon>
    </lineage>
</organism>
<evidence type="ECO:0000313" key="1">
    <source>
        <dbReference type="EMBL" id="MBO1320782.1"/>
    </source>
</evidence>
<gene>
    <name evidence="1" type="ORF">J3U88_20050</name>
</gene>
<keyword evidence="2" id="KW-1185">Reference proteome</keyword>
<evidence type="ECO:0000313" key="2">
    <source>
        <dbReference type="Proteomes" id="UP000664417"/>
    </source>
</evidence>
<dbReference type="AlphaFoldDB" id="A0A8J7Q5H2"/>
<name>A0A8J7Q5H2_9BACT</name>
<reference evidence="1" key="1">
    <citation type="submission" date="2021-03" db="EMBL/GenBank/DDBJ databases">
        <authorList>
            <person name="Wang G."/>
        </authorList>
    </citation>
    <scope>NUCLEOTIDE SEQUENCE</scope>
    <source>
        <strain evidence="1">KCTC 12899</strain>
    </source>
</reference>
<dbReference type="EMBL" id="JAFREP010000019">
    <property type="protein sequence ID" value="MBO1320782.1"/>
    <property type="molecule type" value="Genomic_DNA"/>
</dbReference>
<sequence>MKHLIFGLLMMCVAAGVARVDAGEGEAALLLADIQYDLDTCPQIGFSSTLEWSCFETHTRRLREAAAFHGSEPEAAQVEAARLLGHYLQHQYRFELKPLPDPLRPIATLQTDEEVIWLAEAAGVLIKTGMPFSDGVVVGVRGKQLWFFDHQKGLRTIELEGLSDDALPTVGQGDFVLRADGAELPVLRLAGQALGLTLSGRFAGNTVTGIWRGNSAADLFYNLLEDRGHRFMQQGKILVIPSGGEQEQTVFAKISHLRRREFLRKVCLINDLPDWAVRIDEDVLISEAMMREIQDDFDIDVLLRKLADQEGLCYVHYLGNYRVGDCSEVKRWKNNKHLRAQKDVRLFLLRLEQQEGFTKKQIQIIEEGLKFDYDLAHRLSGCVGSGRQYPREYTPNLIRELDRVITQTVQTREASVWQKLRDLILKESKYKP</sequence>